<dbReference type="AlphaFoldDB" id="A0A316UHZ4"/>
<dbReference type="RefSeq" id="XP_025359528.1">
    <property type="nucleotide sequence ID" value="XM_025507051.1"/>
</dbReference>
<sequence length="124" mass="13471">MLPHFVLMLLTRVGLLLSQMLSLALPSYGAGLGYCYLTTNCTGTSTFIQGTLNQVKTLSDGDGCQSWKIYQPYGFVCQNGCANCSSNSENTMCLCCGWHNWCPSNETRLQGGPLRLSIGDGRSE</sequence>
<keyword evidence="1" id="KW-0732">Signal</keyword>
<protein>
    <submittedName>
        <fullName evidence="2">Uncharacterized protein</fullName>
    </submittedName>
</protein>
<evidence type="ECO:0000313" key="3">
    <source>
        <dbReference type="Proteomes" id="UP000245884"/>
    </source>
</evidence>
<evidence type="ECO:0000256" key="1">
    <source>
        <dbReference type="SAM" id="SignalP"/>
    </source>
</evidence>
<name>A0A316UHZ4_9BASI</name>
<proteinExistence type="predicted"/>
<dbReference type="GeneID" id="37028874"/>
<dbReference type="Proteomes" id="UP000245884">
    <property type="component" value="Unassembled WGS sequence"/>
</dbReference>
<feature type="chain" id="PRO_5016321815" evidence="1">
    <location>
        <begin position="19"/>
        <end position="124"/>
    </location>
</feature>
<feature type="signal peptide" evidence="1">
    <location>
        <begin position="1"/>
        <end position="18"/>
    </location>
</feature>
<evidence type="ECO:0000313" key="2">
    <source>
        <dbReference type="EMBL" id="PWN24916.1"/>
    </source>
</evidence>
<dbReference type="EMBL" id="KZ819678">
    <property type="protein sequence ID" value="PWN24916.1"/>
    <property type="molecule type" value="Genomic_DNA"/>
</dbReference>
<gene>
    <name evidence="2" type="ORF">BDZ90DRAFT_234526</name>
</gene>
<keyword evidence="3" id="KW-1185">Reference proteome</keyword>
<organism evidence="2 3">
    <name type="scientific">Jaminaea rosea</name>
    <dbReference type="NCBI Taxonomy" id="1569628"/>
    <lineage>
        <taxon>Eukaryota</taxon>
        <taxon>Fungi</taxon>
        <taxon>Dikarya</taxon>
        <taxon>Basidiomycota</taxon>
        <taxon>Ustilaginomycotina</taxon>
        <taxon>Exobasidiomycetes</taxon>
        <taxon>Microstromatales</taxon>
        <taxon>Microstromatales incertae sedis</taxon>
        <taxon>Jaminaea</taxon>
    </lineage>
</organism>
<reference evidence="2 3" key="1">
    <citation type="journal article" date="2018" name="Mol. Biol. Evol.">
        <title>Broad Genomic Sampling Reveals a Smut Pathogenic Ancestry of the Fungal Clade Ustilaginomycotina.</title>
        <authorList>
            <person name="Kijpornyongpan T."/>
            <person name="Mondo S.J."/>
            <person name="Barry K."/>
            <person name="Sandor L."/>
            <person name="Lee J."/>
            <person name="Lipzen A."/>
            <person name="Pangilinan J."/>
            <person name="LaButti K."/>
            <person name="Hainaut M."/>
            <person name="Henrissat B."/>
            <person name="Grigoriev I.V."/>
            <person name="Spatafora J.W."/>
            <person name="Aime M.C."/>
        </authorList>
    </citation>
    <scope>NUCLEOTIDE SEQUENCE [LARGE SCALE GENOMIC DNA]</scope>
    <source>
        <strain evidence="2 3">MCA 5214</strain>
    </source>
</reference>
<accession>A0A316UHZ4</accession>